<dbReference type="InterPro" id="IPR010870">
    <property type="entry name" value="Porin_O/P"/>
</dbReference>
<evidence type="ECO:0000313" key="3">
    <source>
        <dbReference type="EMBL" id="MBK1631186.1"/>
    </source>
</evidence>
<dbReference type="SUPFAM" id="SSF56935">
    <property type="entry name" value="Porins"/>
    <property type="match status" value="1"/>
</dbReference>
<keyword evidence="4" id="KW-1185">Reference proteome</keyword>
<feature type="signal peptide" evidence="2">
    <location>
        <begin position="1"/>
        <end position="36"/>
    </location>
</feature>
<comment type="caution">
    <text evidence="3">The sequence shown here is derived from an EMBL/GenBank/DDBJ whole genome shotgun (WGS) entry which is preliminary data.</text>
</comment>
<feature type="coiled-coil region" evidence="1">
    <location>
        <begin position="35"/>
        <end position="62"/>
    </location>
</feature>
<gene>
    <name evidence="3" type="ORF">CKO31_10620</name>
</gene>
<dbReference type="Proteomes" id="UP000748752">
    <property type="component" value="Unassembled WGS sequence"/>
</dbReference>
<keyword evidence="2" id="KW-0732">Signal</keyword>
<dbReference type="EMBL" id="NRRV01000022">
    <property type="protein sequence ID" value="MBK1631186.1"/>
    <property type="molecule type" value="Genomic_DNA"/>
</dbReference>
<name>A0ABS1CGZ8_9GAMM</name>
<proteinExistence type="predicted"/>
<reference evidence="3 4" key="1">
    <citation type="journal article" date="2020" name="Microorganisms">
        <title>Osmotic Adaptation and Compatible Solute Biosynthesis of Phototrophic Bacteria as Revealed from Genome Analyses.</title>
        <authorList>
            <person name="Imhoff J.F."/>
            <person name="Rahn T."/>
            <person name="Kunzel S."/>
            <person name="Keller A."/>
            <person name="Neulinger S.C."/>
        </authorList>
    </citation>
    <scope>NUCLEOTIDE SEQUENCE [LARGE SCALE GENOMIC DNA]</scope>
    <source>
        <strain evidence="3 4">DSM 6210</strain>
    </source>
</reference>
<evidence type="ECO:0008006" key="5">
    <source>
        <dbReference type="Google" id="ProtNLM"/>
    </source>
</evidence>
<feature type="chain" id="PRO_5046620359" description="Porin" evidence="2">
    <location>
        <begin position="37"/>
        <end position="446"/>
    </location>
</feature>
<dbReference type="InterPro" id="IPR023614">
    <property type="entry name" value="Porin_dom_sf"/>
</dbReference>
<protein>
    <recommendedName>
        <fullName evidence="5">Porin</fullName>
    </recommendedName>
</protein>
<sequence>MHQHRGGKPMYRHSNNWRYYTTAILPLVALAAPAQAQQSDEMAALEERLERVEQELEDAEGDELPWDQYISELGGRVQLDQTFNLDASDDLEDVISDPLEDGAEFRRLRLYVEGAVAPWLDYKVQLDFAGGTELQDVYFKIHDLGAFPTTKIGNFKQPVSLQELTSSKYITLMSRSMLTDFFSPGHRTGIQFSKSFADERFNIAAGAFNSNFDSGEAETTGITSKGQWDISARITTPVIYRNDGRQVLHLGGSYLHRSYEDELEFGLEPEVHKTDDFVAGTILDVEHSNSFGLELAGVLGPAHLQGEYAQMDISRTTGKDPDVDSWYVQGGVFLTGEIRPYDKGDGDFGRVKPNSPFTGLGTGPGAWELAARYSTIDFTDVQDLAPAGFTPAFGTAEQAASEVDVYTLGLNWYPVAHARWMLNVVQADQDALGDATYITTRFQVDF</sequence>
<keyword evidence="1" id="KW-0175">Coiled coil</keyword>
<evidence type="ECO:0000256" key="2">
    <source>
        <dbReference type="SAM" id="SignalP"/>
    </source>
</evidence>
<organism evidence="3 4">
    <name type="scientific">Thiohalocapsa halophila</name>
    <dbReference type="NCBI Taxonomy" id="69359"/>
    <lineage>
        <taxon>Bacteria</taxon>
        <taxon>Pseudomonadati</taxon>
        <taxon>Pseudomonadota</taxon>
        <taxon>Gammaproteobacteria</taxon>
        <taxon>Chromatiales</taxon>
        <taxon>Chromatiaceae</taxon>
        <taxon>Thiohalocapsa</taxon>
    </lineage>
</organism>
<accession>A0ABS1CGZ8</accession>
<evidence type="ECO:0000313" key="4">
    <source>
        <dbReference type="Proteomes" id="UP000748752"/>
    </source>
</evidence>
<dbReference type="Pfam" id="PF07396">
    <property type="entry name" value="Porin_O_P"/>
    <property type="match status" value="1"/>
</dbReference>
<evidence type="ECO:0000256" key="1">
    <source>
        <dbReference type="SAM" id="Coils"/>
    </source>
</evidence>
<dbReference type="Gene3D" id="2.40.160.10">
    <property type="entry name" value="Porin"/>
    <property type="match status" value="1"/>
</dbReference>